<protein>
    <submittedName>
        <fullName evidence="1">Uncharacterized protein</fullName>
    </submittedName>
</protein>
<proteinExistence type="predicted"/>
<gene>
    <name evidence="1" type="ORF">BDV98DRAFT_153614</name>
</gene>
<name>A0A5C3R137_9AGAR</name>
<dbReference type="STRING" id="1884261.A0A5C3R137"/>
<dbReference type="EMBL" id="ML178815">
    <property type="protein sequence ID" value="TFL06511.1"/>
    <property type="molecule type" value="Genomic_DNA"/>
</dbReference>
<dbReference type="AlphaFoldDB" id="A0A5C3R137"/>
<dbReference type="Proteomes" id="UP000305067">
    <property type="component" value="Unassembled WGS sequence"/>
</dbReference>
<evidence type="ECO:0000313" key="1">
    <source>
        <dbReference type="EMBL" id="TFL06511.1"/>
    </source>
</evidence>
<reference evidence="1 2" key="1">
    <citation type="journal article" date="2019" name="Nat. Ecol. Evol.">
        <title>Megaphylogeny resolves global patterns of mushroom evolution.</title>
        <authorList>
            <person name="Varga T."/>
            <person name="Krizsan K."/>
            <person name="Foldi C."/>
            <person name="Dima B."/>
            <person name="Sanchez-Garcia M."/>
            <person name="Sanchez-Ramirez S."/>
            <person name="Szollosi G.J."/>
            <person name="Szarkandi J.G."/>
            <person name="Papp V."/>
            <person name="Albert L."/>
            <person name="Andreopoulos W."/>
            <person name="Angelini C."/>
            <person name="Antonin V."/>
            <person name="Barry K.W."/>
            <person name="Bougher N.L."/>
            <person name="Buchanan P."/>
            <person name="Buyck B."/>
            <person name="Bense V."/>
            <person name="Catcheside P."/>
            <person name="Chovatia M."/>
            <person name="Cooper J."/>
            <person name="Damon W."/>
            <person name="Desjardin D."/>
            <person name="Finy P."/>
            <person name="Geml J."/>
            <person name="Haridas S."/>
            <person name="Hughes K."/>
            <person name="Justo A."/>
            <person name="Karasinski D."/>
            <person name="Kautmanova I."/>
            <person name="Kiss B."/>
            <person name="Kocsube S."/>
            <person name="Kotiranta H."/>
            <person name="LaButti K.M."/>
            <person name="Lechner B.E."/>
            <person name="Liimatainen K."/>
            <person name="Lipzen A."/>
            <person name="Lukacs Z."/>
            <person name="Mihaltcheva S."/>
            <person name="Morgado L.N."/>
            <person name="Niskanen T."/>
            <person name="Noordeloos M.E."/>
            <person name="Ohm R.A."/>
            <person name="Ortiz-Santana B."/>
            <person name="Ovrebo C."/>
            <person name="Racz N."/>
            <person name="Riley R."/>
            <person name="Savchenko A."/>
            <person name="Shiryaev A."/>
            <person name="Soop K."/>
            <person name="Spirin V."/>
            <person name="Szebenyi C."/>
            <person name="Tomsovsky M."/>
            <person name="Tulloss R.E."/>
            <person name="Uehling J."/>
            <person name="Grigoriev I.V."/>
            <person name="Vagvolgyi C."/>
            <person name="Papp T."/>
            <person name="Martin F.M."/>
            <person name="Miettinen O."/>
            <person name="Hibbett D.S."/>
            <person name="Nagy L.G."/>
        </authorList>
    </citation>
    <scope>NUCLEOTIDE SEQUENCE [LARGE SCALE GENOMIC DNA]</scope>
    <source>
        <strain evidence="1 2">CBS 309.79</strain>
    </source>
</reference>
<sequence>MKVPTFYPETRECSNEMLEYISDLQPDLWNSPPVTSYPDGFVPIHPMLQAVPILAPVPQRSTQSLPPLLESCVTPEIFFSPSDGALLLHDGPAITPRSFTMEHYTEIPQQSLLTPGNALNPHMLESSSCLLEYPRPVATTAVTPVPRQVNHSSTLLSPSCAIQGPTVSTKPSPVILGRQPQDQRSARRQALIENLGFTPVDPDRITTHEKKRLYLECLEEYVRYLQRQIELYGGVPVALAKSEEVTDALTNESLRTLLIHMQMKARASHEEQKKREDQYRCIRK</sequence>
<dbReference type="OrthoDB" id="3258400at2759"/>
<organism evidence="1 2">
    <name type="scientific">Pterulicium gracile</name>
    <dbReference type="NCBI Taxonomy" id="1884261"/>
    <lineage>
        <taxon>Eukaryota</taxon>
        <taxon>Fungi</taxon>
        <taxon>Dikarya</taxon>
        <taxon>Basidiomycota</taxon>
        <taxon>Agaricomycotina</taxon>
        <taxon>Agaricomycetes</taxon>
        <taxon>Agaricomycetidae</taxon>
        <taxon>Agaricales</taxon>
        <taxon>Pleurotineae</taxon>
        <taxon>Pterulaceae</taxon>
        <taxon>Pterulicium</taxon>
    </lineage>
</organism>
<keyword evidence="2" id="KW-1185">Reference proteome</keyword>
<evidence type="ECO:0000313" key="2">
    <source>
        <dbReference type="Proteomes" id="UP000305067"/>
    </source>
</evidence>
<accession>A0A5C3R137</accession>